<name>A0A1J1E6U5_9FLAO</name>
<evidence type="ECO:0000313" key="1">
    <source>
        <dbReference type="EMBL" id="BAV95062.1"/>
    </source>
</evidence>
<dbReference type="EMBL" id="AP014564">
    <property type="protein sequence ID" value="BAV95062.1"/>
    <property type="molecule type" value="Genomic_DNA"/>
</dbReference>
<gene>
    <name evidence="1" type="ORF">JBKA6_1049</name>
</gene>
<reference evidence="1 2" key="1">
    <citation type="submission" date="2014-03" db="EMBL/GenBank/DDBJ databases">
        <title>complete genome sequence of Flavobacteriaceae bacterium JBKA-6.</title>
        <authorList>
            <person name="Takano T."/>
            <person name="Nakamura Y."/>
            <person name="Takuma S."/>
            <person name="Yasuike M."/>
            <person name="Matsuyama T."/>
            <person name="Sakai T."/>
            <person name="Fujiwara A."/>
            <person name="Kimoto K."/>
            <person name="Fukuda Y."/>
            <person name="Kondo H."/>
            <person name="Hirono I."/>
            <person name="Nakayasu C."/>
        </authorList>
    </citation>
    <scope>NUCLEOTIDE SEQUENCE [LARGE SCALE GENOMIC DNA]</scope>
    <source>
        <strain evidence="1 2">JBKA-6</strain>
    </source>
</reference>
<proteinExistence type="predicted"/>
<dbReference type="KEGG" id="ise:JBKA6_1049"/>
<accession>A0A1J1E6U5</accession>
<sequence length="60" mass="7058">MSILYFSKPEYTDNINNMEKVPMTIPKIEIEVIILTELLLFLDIKYLFAIYTGTFILLNI</sequence>
<dbReference type="Proteomes" id="UP000243197">
    <property type="component" value="Chromosome"/>
</dbReference>
<dbReference type="AlphaFoldDB" id="A0A1J1E6U5"/>
<evidence type="ECO:0000313" key="2">
    <source>
        <dbReference type="Proteomes" id="UP000243197"/>
    </source>
</evidence>
<protein>
    <submittedName>
        <fullName evidence="1">Uncharacterized protein</fullName>
    </submittedName>
</protein>
<organism evidence="1 2">
    <name type="scientific">Ichthyobacterium seriolicida</name>
    <dbReference type="NCBI Taxonomy" id="242600"/>
    <lineage>
        <taxon>Bacteria</taxon>
        <taxon>Pseudomonadati</taxon>
        <taxon>Bacteroidota</taxon>
        <taxon>Flavobacteriia</taxon>
        <taxon>Flavobacteriales</taxon>
        <taxon>Ichthyobacteriaceae</taxon>
        <taxon>Ichthyobacterium</taxon>
    </lineage>
</organism>
<keyword evidence="2" id="KW-1185">Reference proteome</keyword>